<keyword evidence="3" id="KW-1185">Reference proteome</keyword>
<protein>
    <submittedName>
        <fullName evidence="2">Uncharacterized protein</fullName>
    </submittedName>
</protein>
<organism evidence="2 3">
    <name type="scientific">Ceratopteris richardii</name>
    <name type="common">Triangle waterfern</name>
    <dbReference type="NCBI Taxonomy" id="49495"/>
    <lineage>
        <taxon>Eukaryota</taxon>
        <taxon>Viridiplantae</taxon>
        <taxon>Streptophyta</taxon>
        <taxon>Embryophyta</taxon>
        <taxon>Tracheophyta</taxon>
        <taxon>Polypodiopsida</taxon>
        <taxon>Polypodiidae</taxon>
        <taxon>Polypodiales</taxon>
        <taxon>Pteridineae</taxon>
        <taxon>Pteridaceae</taxon>
        <taxon>Parkerioideae</taxon>
        <taxon>Ceratopteris</taxon>
    </lineage>
</organism>
<evidence type="ECO:0000313" key="3">
    <source>
        <dbReference type="Proteomes" id="UP000825935"/>
    </source>
</evidence>
<name>A0A8T2TWP7_CERRI</name>
<reference evidence="2" key="1">
    <citation type="submission" date="2021-08" db="EMBL/GenBank/DDBJ databases">
        <title>WGS assembly of Ceratopteris richardii.</title>
        <authorList>
            <person name="Marchant D.B."/>
            <person name="Chen G."/>
            <person name="Jenkins J."/>
            <person name="Shu S."/>
            <person name="Leebens-Mack J."/>
            <person name="Grimwood J."/>
            <person name="Schmutz J."/>
            <person name="Soltis P."/>
            <person name="Soltis D."/>
            <person name="Chen Z.-H."/>
        </authorList>
    </citation>
    <scope>NUCLEOTIDE SEQUENCE</scope>
    <source>
        <strain evidence="2">Whitten #5841</strain>
        <tissue evidence="2">Leaf</tissue>
    </source>
</reference>
<keyword evidence="1" id="KW-0472">Membrane</keyword>
<feature type="transmembrane region" description="Helical" evidence="1">
    <location>
        <begin position="12"/>
        <end position="32"/>
    </location>
</feature>
<comment type="caution">
    <text evidence="2">The sequence shown here is derived from an EMBL/GenBank/DDBJ whole genome shotgun (WGS) entry which is preliminary data.</text>
</comment>
<proteinExistence type="predicted"/>
<feature type="transmembrane region" description="Helical" evidence="1">
    <location>
        <begin position="53"/>
        <end position="72"/>
    </location>
</feature>
<keyword evidence="1" id="KW-1133">Transmembrane helix</keyword>
<gene>
    <name evidence="2" type="ORF">KP509_10G019500</name>
</gene>
<sequence>MHFLAYCSVSIWYVLCVNIITFDIPPLFLDIVTFRRLLLRIAFGPSEFGKCVGFLYMVPRITFALLVVQMRFLDCYDSYLAVHDTNGSQSLVEVLTHESFSVRMCFY</sequence>
<dbReference type="AlphaFoldDB" id="A0A8T2TWP7"/>
<dbReference type="Proteomes" id="UP000825935">
    <property type="component" value="Chromosome 10"/>
</dbReference>
<keyword evidence="1" id="KW-0812">Transmembrane</keyword>
<accession>A0A8T2TWP7</accession>
<evidence type="ECO:0000256" key="1">
    <source>
        <dbReference type="SAM" id="Phobius"/>
    </source>
</evidence>
<dbReference type="EMBL" id="CM035415">
    <property type="protein sequence ID" value="KAH7426838.1"/>
    <property type="molecule type" value="Genomic_DNA"/>
</dbReference>
<evidence type="ECO:0000313" key="2">
    <source>
        <dbReference type="EMBL" id="KAH7426838.1"/>
    </source>
</evidence>